<feature type="region of interest" description="Disordered" evidence="1">
    <location>
        <begin position="1"/>
        <end position="20"/>
    </location>
</feature>
<evidence type="ECO:0000313" key="4">
    <source>
        <dbReference type="Proteomes" id="UP000681720"/>
    </source>
</evidence>
<feature type="non-terminal residue" evidence="3">
    <location>
        <position position="1"/>
    </location>
</feature>
<name>A0A8S3FG07_9BILA</name>
<protein>
    <submittedName>
        <fullName evidence="3">Uncharacterized protein</fullName>
    </submittedName>
</protein>
<dbReference type="EMBL" id="CAJOBH010184486">
    <property type="protein sequence ID" value="CAF4948205.1"/>
    <property type="molecule type" value="Genomic_DNA"/>
</dbReference>
<dbReference type="Proteomes" id="UP000681967">
    <property type="component" value="Unassembled WGS sequence"/>
</dbReference>
<organism evidence="3 4">
    <name type="scientific">Rotaria magnacalcarata</name>
    <dbReference type="NCBI Taxonomy" id="392030"/>
    <lineage>
        <taxon>Eukaryota</taxon>
        <taxon>Metazoa</taxon>
        <taxon>Spiralia</taxon>
        <taxon>Gnathifera</taxon>
        <taxon>Rotifera</taxon>
        <taxon>Eurotatoria</taxon>
        <taxon>Bdelloidea</taxon>
        <taxon>Philodinida</taxon>
        <taxon>Philodinidae</taxon>
        <taxon>Rotaria</taxon>
    </lineage>
</organism>
<feature type="non-terminal residue" evidence="3">
    <location>
        <position position="48"/>
    </location>
</feature>
<dbReference type="Proteomes" id="UP000681720">
    <property type="component" value="Unassembled WGS sequence"/>
</dbReference>
<accession>A0A8S3FG07</accession>
<reference evidence="3" key="1">
    <citation type="submission" date="2021-02" db="EMBL/GenBank/DDBJ databases">
        <authorList>
            <person name="Nowell W R."/>
        </authorList>
    </citation>
    <scope>NUCLEOTIDE SEQUENCE</scope>
</reference>
<dbReference type="EMBL" id="CAJOBJ010264890">
    <property type="protein sequence ID" value="CAF5121261.1"/>
    <property type="molecule type" value="Genomic_DNA"/>
</dbReference>
<proteinExistence type="predicted"/>
<evidence type="ECO:0000313" key="3">
    <source>
        <dbReference type="EMBL" id="CAF5121261.1"/>
    </source>
</evidence>
<dbReference type="AlphaFoldDB" id="A0A8S3FG07"/>
<evidence type="ECO:0000313" key="2">
    <source>
        <dbReference type="EMBL" id="CAF4948205.1"/>
    </source>
</evidence>
<comment type="caution">
    <text evidence="3">The sequence shown here is derived from an EMBL/GenBank/DDBJ whole genome shotgun (WGS) entry which is preliminary data.</text>
</comment>
<evidence type="ECO:0000256" key="1">
    <source>
        <dbReference type="SAM" id="MobiDB-lite"/>
    </source>
</evidence>
<gene>
    <name evidence="2" type="ORF">BYL167_LOCUS53883</name>
    <name evidence="3" type="ORF">GIL414_LOCUS63555</name>
</gene>
<sequence length="48" mass="5632">WPNLKSNTPSAPTNNATPIWNSDLRQLQEEIHSLKQEYENQIKKLKLD</sequence>